<dbReference type="Proteomes" id="UP001210978">
    <property type="component" value="Chromosome"/>
</dbReference>
<proteinExistence type="predicted"/>
<accession>A0ABY7QNF6</accession>
<reference evidence="2 3" key="1">
    <citation type="submission" date="2023-01" db="EMBL/GenBank/DDBJ databases">
        <title>Complete genome of Chryseobacterium camelliae VAN22-5A.</title>
        <authorList>
            <person name="Zong G."/>
            <person name="Cao G."/>
        </authorList>
    </citation>
    <scope>NUCLEOTIDE SEQUENCE [LARGE SCALE GENOMIC DNA]</scope>
    <source>
        <strain evidence="2 3">VAN22-5A</strain>
    </source>
</reference>
<dbReference type="EMBL" id="CP115859">
    <property type="protein sequence ID" value="WBV60248.1"/>
    <property type="molecule type" value="Genomic_DNA"/>
</dbReference>
<evidence type="ECO:0000313" key="3">
    <source>
        <dbReference type="Proteomes" id="UP001210978"/>
    </source>
</evidence>
<keyword evidence="1" id="KW-0812">Transmembrane</keyword>
<keyword evidence="3" id="KW-1185">Reference proteome</keyword>
<sequence length="190" mass="21760">MKIVIILITVLLLMGCKTKNTLKNTEIKKSFEKIEVKKDSIKSESKIREKEAKKEILYSEQKKENQVETEIKGKAETHQPLEFFNVENGDTLQSIKVTGNAEVHIKTKSSNSIDVKKVTKNQTITEKLQEFTESIVRENNVQERAEEFKQKSKEAVTRTGTFWSFGLIGGLGSFALLLIAVLVYFKKYRK</sequence>
<dbReference type="RefSeq" id="WP_271148584.1">
    <property type="nucleotide sequence ID" value="NZ_CP115859.1"/>
</dbReference>
<organism evidence="2 3">
    <name type="scientific">Chryseobacterium camelliae</name>
    <dbReference type="NCBI Taxonomy" id="1265445"/>
    <lineage>
        <taxon>Bacteria</taxon>
        <taxon>Pseudomonadati</taxon>
        <taxon>Bacteroidota</taxon>
        <taxon>Flavobacteriia</taxon>
        <taxon>Flavobacteriales</taxon>
        <taxon>Weeksellaceae</taxon>
        <taxon>Chryseobacterium group</taxon>
        <taxon>Chryseobacterium</taxon>
    </lineage>
</organism>
<protein>
    <recommendedName>
        <fullName evidence="4">Lipoprotein</fullName>
    </recommendedName>
</protein>
<evidence type="ECO:0000313" key="2">
    <source>
        <dbReference type="EMBL" id="WBV60248.1"/>
    </source>
</evidence>
<keyword evidence="1" id="KW-0472">Membrane</keyword>
<gene>
    <name evidence="2" type="ORF">PFY12_14565</name>
</gene>
<evidence type="ECO:0008006" key="4">
    <source>
        <dbReference type="Google" id="ProtNLM"/>
    </source>
</evidence>
<dbReference type="PROSITE" id="PS51257">
    <property type="entry name" value="PROKAR_LIPOPROTEIN"/>
    <property type="match status" value="1"/>
</dbReference>
<feature type="transmembrane region" description="Helical" evidence="1">
    <location>
        <begin position="162"/>
        <end position="185"/>
    </location>
</feature>
<name>A0ABY7QNF6_9FLAO</name>
<evidence type="ECO:0000256" key="1">
    <source>
        <dbReference type="SAM" id="Phobius"/>
    </source>
</evidence>
<keyword evidence="1" id="KW-1133">Transmembrane helix</keyword>